<organism evidence="1">
    <name type="scientific">Tanacetum cinerariifolium</name>
    <name type="common">Dalmatian daisy</name>
    <name type="synonym">Chrysanthemum cinerariifolium</name>
    <dbReference type="NCBI Taxonomy" id="118510"/>
    <lineage>
        <taxon>Eukaryota</taxon>
        <taxon>Viridiplantae</taxon>
        <taxon>Streptophyta</taxon>
        <taxon>Embryophyta</taxon>
        <taxon>Tracheophyta</taxon>
        <taxon>Spermatophyta</taxon>
        <taxon>Magnoliopsida</taxon>
        <taxon>eudicotyledons</taxon>
        <taxon>Gunneridae</taxon>
        <taxon>Pentapetalae</taxon>
        <taxon>asterids</taxon>
        <taxon>campanulids</taxon>
        <taxon>Asterales</taxon>
        <taxon>Asteraceae</taxon>
        <taxon>Asteroideae</taxon>
        <taxon>Anthemideae</taxon>
        <taxon>Anthemidinae</taxon>
        <taxon>Tanacetum</taxon>
    </lineage>
</organism>
<dbReference type="AlphaFoldDB" id="A0A699HD06"/>
<sequence length="71" mass="8155">MWLNACFLKLRCLPKYSCLISTEINQRLLLDMALVRAALSEVQHSVSKSKVWRAMISIGKLRLKNIIHLST</sequence>
<evidence type="ECO:0000313" key="1">
    <source>
        <dbReference type="EMBL" id="GEY06708.1"/>
    </source>
</evidence>
<comment type="caution">
    <text evidence="1">The sequence shown here is derived from an EMBL/GenBank/DDBJ whole genome shotgun (WGS) entry which is preliminary data.</text>
</comment>
<protein>
    <submittedName>
        <fullName evidence="1">Uncharacterized protein</fullName>
    </submittedName>
</protein>
<name>A0A699HD06_TANCI</name>
<proteinExistence type="predicted"/>
<reference evidence="1" key="1">
    <citation type="journal article" date="2019" name="Sci. Rep.">
        <title>Draft genome of Tanacetum cinerariifolium, the natural source of mosquito coil.</title>
        <authorList>
            <person name="Yamashiro T."/>
            <person name="Shiraishi A."/>
            <person name="Satake H."/>
            <person name="Nakayama K."/>
        </authorList>
    </citation>
    <scope>NUCLEOTIDE SEQUENCE</scope>
</reference>
<gene>
    <name evidence="1" type="ORF">Tci_378682</name>
</gene>
<accession>A0A699HD06</accession>
<dbReference type="EMBL" id="BKCJ010149402">
    <property type="protein sequence ID" value="GEY06708.1"/>
    <property type="molecule type" value="Genomic_DNA"/>
</dbReference>